<evidence type="ECO:0000313" key="2">
    <source>
        <dbReference type="EMBL" id="RAK73479.1"/>
    </source>
</evidence>
<proteinExistence type="predicted"/>
<keyword evidence="1" id="KW-1133">Transmembrane helix</keyword>
<dbReference type="EMBL" id="KZ824679">
    <property type="protein sequence ID" value="RAK73479.1"/>
    <property type="molecule type" value="Genomic_DNA"/>
</dbReference>
<dbReference type="GeneID" id="63857212"/>
<dbReference type="RefSeq" id="XP_040797489.1">
    <property type="nucleotide sequence ID" value="XM_040939879.1"/>
</dbReference>
<keyword evidence="1" id="KW-0812">Transmembrane</keyword>
<keyword evidence="1" id="KW-0472">Membrane</keyword>
<accession>A0A8G1RHR1</accession>
<gene>
    <name evidence="2" type="ORF">BO72DRAFT_234415</name>
</gene>
<dbReference type="Proteomes" id="UP000249789">
    <property type="component" value="Unassembled WGS sequence"/>
</dbReference>
<protein>
    <submittedName>
        <fullName evidence="2">Uncharacterized protein</fullName>
    </submittedName>
</protein>
<feature type="transmembrane region" description="Helical" evidence="1">
    <location>
        <begin position="52"/>
        <end position="77"/>
    </location>
</feature>
<name>A0A8G1RHR1_9EURO</name>
<sequence>MMPAKPQHDHPAPNHERGGSPWSMAPSCLPRFASNSLPLVSYCRLLSTEYRIVLSIIHPHLFFFIFFLLFLLLFLSLSPSPPSPSCTASYQLTLPRPAKGSYTVLRSSAYLRHEDSDPALLSVFFIYFYL</sequence>
<organism evidence="2 3">
    <name type="scientific">Aspergillus fijiensis CBS 313.89</name>
    <dbReference type="NCBI Taxonomy" id="1448319"/>
    <lineage>
        <taxon>Eukaryota</taxon>
        <taxon>Fungi</taxon>
        <taxon>Dikarya</taxon>
        <taxon>Ascomycota</taxon>
        <taxon>Pezizomycotina</taxon>
        <taxon>Eurotiomycetes</taxon>
        <taxon>Eurotiomycetidae</taxon>
        <taxon>Eurotiales</taxon>
        <taxon>Aspergillaceae</taxon>
        <taxon>Aspergillus</taxon>
    </lineage>
</organism>
<evidence type="ECO:0000313" key="3">
    <source>
        <dbReference type="Proteomes" id="UP000249789"/>
    </source>
</evidence>
<keyword evidence="3" id="KW-1185">Reference proteome</keyword>
<dbReference type="VEuPathDB" id="FungiDB:BO72DRAFT_234415"/>
<dbReference type="AlphaFoldDB" id="A0A8G1RHR1"/>
<reference evidence="2 3" key="1">
    <citation type="submission" date="2018-02" db="EMBL/GenBank/DDBJ databases">
        <title>The genomes of Aspergillus section Nigri reveals drivers in fungal speciation.</title>
        <authorList>
            <consortium name="DOE Joint Genome Institute"/>
            <person name="Vesth T.C."/>
            <person name="Nybo J."/>
            <person name="Theobald S."/>
            <person name="Brandl J."/>
            <person name="Frisvad J.C."/>
            <person name="Nielsen K.F."/>
            <person name="Lyhne E.K."/>
            <person name="Kogle M.E."/>
            <person name="Kuo A."/>
            <person name="Riley R."/>
            <person name="Clum A."/>
            <person name="Nolan M."/>
            <person name="Lipzen A."/>
            <person name="Salamov A."/>
            <person name="Henrissat B."/>
            <person name="Wiebenga A."/>
            <person name="De vries R.P."/>
            <person name="Grigoriev I.V."/>
            <person name="Mortensen U.H."/>
            <person name="Andersen M.R."/>
            <person name="Baker S.E."/>
        </authorList>
    </citation>
    <scope>NUCLEOTIDE SEQUENCE [LARGE SCALE GENOMIC DNA]</scope>
    <source>
        <strain evidence="2 3">CBS 313.89</strain>
    </source>
</reference>
<evidence type="ECO:0000256" key="1">
    <source>
        <dbReference type="SAM" id="Phobius"/>
    </source>
</evidence>